<comment type="caution">
    <text evidence="2">The sequence shown here is derived from an EMBL/GenBank/DDBJ whole genome shotgun (WGS) entry which is preliminary data.</text>
</comment>
<dbReference type="AlphaFoldDB" id="A0A1F6X325"/>
<feature type="transmembrane region" description="Helical" evidence="1">
    <location>
        <begin position="7"/>
        <end position="25"/>
    </location>
</feature>
<keyword evidence="1" id="KW-1133">Transmembrane helix</keyword>
<gene>
    <name evidence="2" type="ORF">A2995_00025</name>
</gene>
<reference evidence="2 3" key="1">
    <citation type="journal article" date="2016" name="Nat. Commun.">
        <title>Thousands of microbial genomes shed light on interconnected biogeochemical processes in an aquifer system.</title>
        <authorList>
            <person name="Anantharaman K."/>
            <person name="Brown C.T."/>
            <person name="Hug L.A."/>
            <person name="Sharon I."/>
            <person name="Castelle C.J."/>
            <person name="Probst A.J."/>
            <person name="Thomas B.C."/>
            <person name="Singh A."/>
            <person name="Wilkins M.J."/>
            <person name="Karaoz U."/>
            <person name="Brodie E.L."/>
            <person name="Williams K.H."/>
            <person name="Hubbard S.S."/>
            <person name="Banfield J.F."/>
        </authorList>
    </citation>
    <scope>NUCLEOTIDE SEQUENCE [LARGE SCALE GENOMIC DNA]</scope>
</reference>
<protein>
    <submittedName>
        <fullName evidence="2">Uncharacterized protein</fullName>
    </submittedName>
</protein>
<sequence length="60" mass="6867">MDKKSKTLLIILVIMTVASVGYTFYKTMIKQDFEVVNIEPLTDEDISEDTFEDASEAEME</sequence>
<organism evidence="2 3">
    <name type="scientific">Candidatus Nomurabacteria bacterium RIFCSPLOWO2_01_FULL_33_24</name>
    <dbReference type="NCBI Taxonomy" id="1801765"/>
    <lineage>
        <taxon>Bacteria</taxon>
        <taxon>Candidatus Nomuraibacteriota</taxon>
    </lineage>
</organism>
<evidence type="ECO:0000313" key="2">
    <source>
        <dbReference type="EMBL" id="OGI88529.1"/>
    </source>
</evidence>
<keyword evidence="1" id="KW-0812">Transmembrane</keyword>
<proteinExistence type="predicted"/>
<accession>A0A1F6X325</accession>
<dbReference type="Proteomes" id="UP000185809">
    <property type="component" value="Unassembled WGS sequence"/>
</dbReference>
<name>A0A1F6X325_9BACT</name>
<evidence type="ECO:0000313" key="3">
    <source>
        <dbReference type="Proteomes" id="UP000185809"/>
    </source>
</evidence>
<keyword evidence="1" id="KW-0472">Membrane</keyword>
<dbReference type="EMBL" id="MFUP01000001">
    <property type="protein sequence ID" value="OGI88529.1"/>
    <property type="molecule type" value="Genomic_DNA"/>
</dbReference>
<evidence type="ECO:0000256" key="1">
    <source>
        <dbReference type="SAM" id="Phobius"/>
    </source>
</evidence>